<proteinExistence type="predicted"/>
<organism evidence="6 7">
    <name type="scientific">Sphingobium yanoikuyae</name>
    <name type="common">Sphingomonas yanoikuyae</name>
    <dbReference type="NCBI Taxonomy" id="13690"/>
    <lineage>
        <taxon>Bacteria</taxon>
        <taxon>Pseudomonadati</taxon>
        <taxon>Pseudomonadota</taxon>
        <taxon>Alphaproteobacteria</taxon>
        <taxon>Sphingomonadales</taxon>
        <taxon>Sphingomonadaceae</taxon>
        <taxon>Sphingobium</taxon>
    </lineage>
</organism>
<name>A0A430BN33_SPHYA</name>
<gene>
    <name evidence="6" type="ORF">DAH51_20450</name>
    <name evidence="5" type="ORF">HH800_01595</name>
</gene>
<dbReference type="GO" id="GO:0003677">
    <property type="term" value="F:DNA binding"/>
    <property type="evidence" value="ECO:0007669"/>
    <property type="project" value="UniProtKB-KW"/>
</dbReference>
<dbReference type="Proteomes" id="UP000502611">
    <property type="component" value="Chromosome"/>
</dbReference>
<dbReference type="CDD" id="cd00090">
    <property type="entry name" value="HTH_ARSR"/>
    <property type="match status" value="1"/>
</dbReference>
<dbReference type="NCBIfam" id="NF033788">
    <property type="entry name" value="HTH_metalloreg"/>
    <property type="match status" value="1"/>
</dbReference>
<sequence>MDSSAMVEALAALGQPTRHDIYRLLARAPEGLPAGEIARHLNVAANTLSSHLGILSRAHLVSSRRAGKQVIYQADTAAASSIGTYLNGLASVTP</sequence>
<dbReference type="PROSITE" id="PS50987">
    <property type="entry name" value="HTH_ARSR_2"/>
    <property type="match status" value="1"/>
</dbReference>
<feature type="domain" description="HTH arsR-type" evidence="4">
    <location>
        <begin position="1"/>
        <end position="94"/>
    </location>
</feature>
<keyword evidence="2" id="KW-0238">DNA-binding</keyword>
<evidence type="ECO:0000313" key="7">
    <source>
        <dbReference type="Proteomes" id="UP000287401"/>
    </source>
</evidence>
<dbReference type="InterPro" id="IPR036388">
    <property type="entry name" value="WH-like_DNA-bd_sf"/>
</dbReference>
<evidence type="ECO:0000259" key="4">
    <source>
        <dbReference type="PROSITE" id="PS50987"/>
    </source>
</evidence>
<evidence type="ECO:0000313" key="6">
    <source>
        <dbReference type="EMBL" id="RSU54118.1"/>
    </source>
</evidence>
<evidence type="ECO:0000256" key="1">
    <source>
        <dbReference type="ARBA" id="ARBA00023015"/>
    </source>
</evidence>
<reference evidence="5 8" key="2">
    <citation type="submission" date="2020-04" db="EMBL/GenBank/DDBJ databases">
        <title>The Whole Genome Analysis of High salt-tolerant Sphingobium yanoikuyae YC-XJ2 with Aryl organophosphorus flame retardants (aryl-OPFRs)-degrading capacity and characteristics of Related phosphotriesterase.</title>
        <authorList>
            <person name="Li X."/>
        </authorList>
    </citation>
    <scope>NUCLEOTIDE SEQUENCE [LARGE SCALE GENOMIC DNA]</scope>
    <source>
        <strain evidence="5 8">YC-XJ2</strain>
    </source>
</reference>
<dbReference type="InterPro" id="IPR051011">
    <property type="entry name" value="Metal_resp_trans_reg"/>
</dbReference>
<dbReference type="InterPro" id="IPR036390">
    <property type="entry name" value="WH_DNA-bd_sf"/>
</dbReference>
<dbReference type="InterPro" id="IPR001845">
    <property type="entry name" value="HTH_ArsR_DNA-bd_dom"/>
</dbReference>
<evidence type="ECO:0000256" key="2">
    <source>
        <dbReference type="ARBA" id="ARBA00023125"/>
    </source>
</evidence>
<keyword evidence="3" id="KW-0804">Transcription</keyword>
<dbReference type="RefSeq" id="WP_009821124.1">
    <property type="nucleotide sequence ID" value="NZ_DAIQKA010000002.1"/>
</dbReference>
<reference evidence="6 7" key="1">
    <citation type="submission" date="2018-07" db="EMBL/GenBank/DDBJ databases">
        <title>Genomic and Epidemiologic Investigation of an Indolent Hospital Outbreak.</title>
        <authorList>
            <person name="Johnson R.C."/>
            <person name="Deming C."/>
            <person name="Conlan S."/>
            <person name="Zellmer C.J."/>
            <person name="Michelin A.V."/>
            <person name="Lee-Lin S."/>
            <person name="Thomas P.J."/>
            <person name="Park M."/>
            <person name="Weingarten R.A."/>
            <person name="Less J."/>
            <person name="Dekker J.P."/>
            <person name="Frank K.M."/>
            <person name="Musser K.A."/>
            <person name="Mcquiston J.R."/>
            <person name="Henderson D.K."/>
            <person name="Lau A.F."/>
            <person name="Palmore T.N."/>
            <person name="Segre J.A."/>
        </authorList>
    </citation>
    <scope>NUCLEOTIDE SEQUENCE [LARGE SCALE GENOMIC DNA]</scope>
    <source>
        <strain evidence="6 7">SK-NIH.Env6_1116</strain>
    </source>
</reference>
<dbReference type="Proteomes" id="UP000287401">
    <property type="component" value="Unassembled WGS sequence"/>
</dbReference>
<evidence type="ECO:0000256" key="3">
    <source>
        <dbReference type="ARBA" id="ARBA00023163"/>
    </source>
</evidence>
<dbReference type="AlphaFoldDB" id="A0A430BN33"/>
<dbReference type="EMBL" id="QRAL01000030">
    <property type="protein sequence ID" value="RSU54118.1"/>
    <property type="molecule type" value="Genomic_DNA"/>
</dbReference>
<evidence type="ECO:0000313" key="8">
    <source>
        <dbReference type="Proteomes" id="UP000502611"/>
    </source>
</evidence>
<protein>
    <submittedName>
        <fullName evidence="6">ArsR family transcriptional regulator</fullName>
    </submittedName>
    <submittedName>
        <fullName evidence="5">Winged helix-turn-helix transcriptional regulator</fullName>
    </submittedName>
</protein>
<keyword evidence="1" id="KW-0805">Transcription regulation</keyword>
<dbReference type="PANTHER" id="PTHR43132:SF2">
    <property type="entry name" value="ARSENICAL RESISTANCE OPERON REPRESSOR ARSR-RELATED"/>
    <property type="match status" value="1"/>
</dbReference>
<dbReference type="EMBL" id="CP053021">
    <property type="protein sequence ID" value="QJR01004.1"/>
    <property type="molecule type" value="Genomic_DNA"/>
</dbReference>
<evidence type="ECO:0000313" key="5">
    <source>
        <dbReference type="EMBL" id="QJR01004.1"/>
    </source>
</evidence>
<dbReference type="Pfam" id="PF12840">
    <property type="entry name" value="HTH_20"/>
    <property type="match status" value="1"/>
</dbReference>
<dbReference type="PANTHER" id="PTHR43132">
    <property type="entry name" value="ARSENICAL RESISTANCE OPERON REPRESSOR ARSR-RELATED"/>
    <property type="match status" value="1"/>
</dbReference>
<dbReference type="PRINTS" id="PR00778">
    <property type="entry name" value="HTHARSR"/>
</dbReference>
<dbReference type="InterPro" id="IPR011991">
    <property type="entry name" value="ArsR-like_HTH"/>
</dbReference>
<accession>A0A430BN33</accession>
<dbReference type="Gene3D" id="1.10.10.10">
    <property type="entry name" value="Winged helix-like DNA-binding domain superfamily/Winged helix DNA-binding domain"/>
    <property type="match status" value="1"/>
</dbReference>
<dbReference type="SMART" id="SM00418">
    <property type="entry name" value="HTH_ARSR"/>
    <property type="match status" value="1"/>
</dbReference>
<dbReference type="GO" id="GO:0003700">
    <property type="term" value="F:DNA-binding transcription factor activity"/>
    <property type="evidence" value="ECO:0007669"/>
    <property type="project" value="InterPro"/>
</dbReference>
<dbReference type="SUPFAM" id="SSF46785">
    <property type="entry name" value="Winged helix' DNA-binding domain"/>
    <property type="match status" value="1"/>
</dbReference>